<dbReference type="InterPro" id="IPR000089">
    <property type="entry name" value="Biotin_lipoyl"/>
</dbReference>
<dbReference type="EMBL" id="WNCR01000003">
    <property type="protein sequence ID" value="MTU29033.1"/>
    <property type="molecule type" value="Genomic_DNA"/>
</dbReference>
<dbReference type="STRING" id="46503.ERS852463_03463"/>
<evidence type="ECO:0000256" key="1">
    <source>
        <dbReference type="ARBA" id="ARBA00023267"/>
    </source>
</evidence>
<feature type="domain" description="Lipoyl-binding" evidence="2">
    <location>
        <begin position="38"/>
        <end position="108"/>
    </location>
</feature>
<evidence type="ECO:0000313" key="10">
    <source>
        <dbReference type="Proteomes" id="UP000261088"/>
    </source>
</evidence>
<comment type="caution">
    <text evidence="7">The sequence shown here is derived from an EMBL/GenBank/DDBJ whole genome shotgun (WGS) entry which is preliminary data.</text>
</comment>
<dbReference type="EMBL" id="BQNZ01000001">
    <property type="protein sequence ID" value="GKH71220.1"/>
    <property type="molecule type" value="Genomic_DNA"/>
</dbReference>
<evidence type="ECO:0000313" key="12">
    <source>
        <dbReference type="Proteomes" id="UP000434916"/>
    </source>
</evidence>
<evidence type="ECO:0000313" key="13">
    <source>
        <dbReference type="Proteomes" id="UP000437446"/>
    </source>
</evidence>
<evidence type="ECO:0000313" key="4">
    <source>
        <dbReference type="EMBL" id="MTU29033.1"/>
    </source>
</evidence>
<dbReference type="Proteomes" id="UP001055114">
    <property type="component" value="Unassembled WGS sequence"/>
</dbReference>
<reference evidence="12 13" key="2">
    <citation type="journal article" date="2019" name="Nat. Med.">
        <title>A library of human gut bacterial isolates paired with longitudinal multiomics data enables mechanistic microbiome research.</title>
        <authorList>
            <person name="Poyet M."/>
            <person name="Groussin M."/>
            <person name="Gibbons S.M."/>
            <person name="Avila-Pacheco J."/>
            <person name="Jiang X."/>
            <person name="Kearney S.M."/>
            <person name="Perrotta A.R."/>
            <person name="Berdy B."/>
            <person name="Zhao S."/>
            <person name="Lieberman T.D."/>
            <person name="Swanson P.K."/>
            <person name="Smith M."/>
            <person name="Roesemann S."/>
            <person name="Alexander J.E."/>
            <person name="Rich S.A."/>
            <person name="Livny J."/>
            <person name="Vlamakis H."/>
            <person name="Clish C."/>
            <person name="Bullock K."/>
            <person name="Deik A."/>
            <person name="Scott J."/>
            <person name="Pierce K.A."/>
            <person name="Xavier R.J."/>
            <person name="Alm E.J."/>
        </authorList>
    </citation>
    <scope>NUCLEOTIDE SEQUENCE [LARGE SCALE GENOMIC DNA]</scope>
    <source>
        <strain evidence="7 15">BIOML-A11</strain>
        <strain evidence="6 14">BIOML-A16</strain>
        <strain evidence="4 13">BIOML-A25</strain>
        <strain evidence="5 12">BIOML-A29</strain>
    </source>
</reference>
<dbReference type="Gene3D" id="2.40.50.100">
    <property type="match status" value="1"/>
</dbReference>
<dbReference type="Proteomes" id="UP000286260">
    <property type="component" value="Unassembled WGS sequence"/>
</dbReference>
<dbReference type="EMBL" id="WNDA01000032">
    <property type="protein sequence ID" value="MTU70702.1"/>
    <property type="molecule type" value="Genomic_DNA"/>
</dbReference>
<dbReference type="Proteomes" id="UP000437446">
    <property type="component" value="Unassembled WGS sequence"/>
</dbReference>
<organism evidence="7 15">
    <name type="scientific">Parabacteroides merdae</name>
    <dbReference type="NCBI Taxonomy" id="46503"/>
    <lineage>
        <taxon>Bacteria</taxon>
        <taxon>Pseudomonadati</taxon>
        <taxon>Bacteroidota</taxon>
        <taxon>Bacteroidia</taxon>
        <taxon>Bacteroidales</taxon>
        <taxon>Tannerellaceae</taxon>
        <taxon>Parabacteroides</taxon>
    </lineage>
</organism>
<dbReference type="RefSeq" id="WP_005635376.1">
    <property type="nucleotide sequence ID" value="NZ_BAABYG010000001.1"/>
</dbReference>
<dbReference type="PROSITE" id="PS50968">
    <property type="entry name" value="BIOTINYL_LIPOYL"/>
    <property type="match status" value="1"/>
</dbReference>
<dbReference type="EMBL" id="QSII01000018">
    <property type="protein sequence ID" value="RHC83285.1"/>
    <property type="molecule type" value="Genomic_DNA"/>
</dbReference>
<dbReference type="PANTHER" id="PTHR45266:SF3">
    <property type="entry name" value="OXALOACETATE DECARBOXYLASE ALPHA CHAIN"/>
    <property type="match status" value="1"/>
</dbReference>
<protein>
    <submittedName>
        <fullName evidence="8">Acetyl-CoA carboxylase biotin carboxyl carrier protein subunit</fullName>
    </submittedName>
    <submittedName>
        <fullName evidence="7">Biotin/lipoyl-binding protein</fullName>
    </submittedName>
</protein>
<proteinExistence type="predicted"/>
<dbReference type="AlphaFoldDB" id="A0A355VKW4"/>
<keyword evidence="1" id="KW-0092">Biotin</keyword>
<dbReference type="EMBL" id="QSUP01000026">
    <property type="protein sequence ID" value="RGN47518.1"/>
    <property type="molecule type" value="Genomic_DNA"/>
</dbReference>
<dbReference type="Proteomes" id="UP000261088">
    <property type="component" value="Unassembled WGS sequence"/>
</dbReference>
<evidence type="ECO:0000313" key="14">
    <source>
        <dbReference type="Proteomes" id="UP000448908"/>
    </source>
</evidence>
<dbReference type="Proteomes" id="UP000448908">
    <property type="component" value="Unassembled WGS sequence"/>
</dbReference>
<dbReference type="OrthoDB" id="9812676at2"/>
<dbReference type="EMBL" id="WNCN01000027">
    <property type="protein sequence ID" value="MTU41005.1"/>
    <property type="molecule type" value="Genomic_DNA"/>
</dbReference>
<dbReference type="Proteomes" id="UP000482671">
    <property type="component" value="Unassembled WGS sequence"/>
</dbReference>
<evidence type="ECO:0000313" key="15">
    <source>
        <dbReference type="Proteomes" id="UP000482671"/>
    </source>
</evidence>
<evidence type="ECO:0000313" key="11">
    <source>
        <dbReference type="Proteomes" id="UP000286260"/>
    </source>
</evidence>
<evidence type="ECO:0000313" key="8">
    <source>
        <dbReference type="EMBL" id="RGN47518.1"/>
    </source>
</evidence>
<evidence type="ECO:0000259" key="2">
    <source>
        <dbReference type="PROSITE" id="PS50968"/>
    </source>
</evidence>
<accession>A0A355VKW4</accession>
<evidence type="ECO:0000313" key="5">
    <source>
        <dbReference type="EMBL" id="MTU41005.1"/>
    </source>
</evidence>
<gene>
    <name evidence="3" type="ORF">CE91St3_10830</name>
    <name evidence="9" type="ORF">DW828_13120</name>
    <name evidence="8" type="ORF">DXB61_15700</name>
    <name evidence="4" type="ORF">GMD66_07350</name>
    <name evidence="5" type="ORF">GMD82_16435</name>
    <name evidence="6" type="ORF">GMD92_16940</name>
    <name evidence="7" type="ORF">GME02_02220</name>
</gene>
<name>A0A355VKW4_9BACT</name>
<dbReference type="SUPFAM" id="SSF51230">
    <property type="entry name" value="Single hybrid motif"/>
    <property type="match status" value="1"/>
</dbReference>
<dbReference type="GeneID" id="93407224"/>
<reference evidence="10 11" key="1">
    <citation type="submission" date="2018-08" db="EMBL/GenBank/DDBJ databases">
        <title>A genome reference for cultivated species of the human gut microbiota.</title>
        <authorList>
            <person name="Zou Y."/>
            <person name="Xue W."/>
            <person name="Luo G."/>
        </authorList>
    </citation>
    <scope>NUCLEOTIDE SEQUENCE [LARGE SCALE GENOMIC DNA]</scope>
    <source>
        <strain evidence="9 11">AM34-17</strain>
        <strain evidence="8 10">OM05-11AA</strain>
    </source>
</reference>
<dbReference type="EMBL" id="WNDD01000002">
    <property type="protein sequence ID" value="MTV00502.1"/>
    <property type="molecule type" value="Genomic_DNA"/>
</dbReference>
<dbReference type="CDD" id="cd06850">
    <property type="entry name" value="biotinyl_domain"/>
    <property type="match status" value="1"/>
</dbReference>
<reference evidence="3" key="3">
    <citation type="submission" date="2022-01" db="EMBL/GenBank/DDBJ databases">
        <title>Novel bile acid biosynthetic pathways are enriched in the microbiome of centenarians.</title>
        <authorList>
            <person name="Sato Y."/>
            <person name="Atarashi K."/>
            <person name="Plichta R.D."/>
            <person name="Arai Y."/>
            <person name="Sasajima S."/>
            <person name="Kearney M.S."/>
            <person name="Suda W."/>
            <person name="Takeshita K."/>
            <person name="Sasaki T."/>
            <person name="Okamoto S."/>
            <person name="Skelly N.A."/>
            <person name="Okamura Y."/>
            <person name="Vlamakis H."/>
            <person name="Li Y."/>
            <person name="Tanoue T."/>
            <person name="Takei H."/>
            <person name="Nittono H."/>
            <person name="Narushima S."/>
            <person name="Irie J."/>
            <person name="Itoh H."/>
            <person name="Moriya K."/>
            <person name="Sugiura Y."/>
            <person name="Suematsu M."/>
            <person name="Moritoki N."/>
            <person name="Shibata S."/>
            <person name="Littman R.D."/>
            <person name="Fischbach A.M."/>
            <person name="Uwamino Y."/>
            <person name="Inoue T."/>
            <person name="Honda A."/>
            <person name="Hattori M."/>
            <person name="Murai T."/>
            <person name="Xavier J.R."/>
            <person name="Hirose N."/>
            <person name="Honda K."/>
        </authorList>
    </citation>
    <scope>NUCLEOTIDE SEQUENCE</scope>
    <source>
        <strain evidence="3">CE91-St3</strain>
    </source>
</reference>
<dbReference type="PANTHER" id="PTHR45266">
    <property type="entry name" value="OXALOACETATE DECARBOXYLASE ALPHA CHAIN"/>
    <property type="match status" value="1"/>
</dbReference>
<dbReference type="InterPro" id="IPR050709">
    <property type="entry name" value="Biotin_Carboxyl_Carrier/Decarb"/>
</dbReference>
<dbReference type="InterPro" id="IPR011053">
    <property type="entry name" value="Single_hybrid_motif"/>
</dbReference>
<evidence type="ECO:0000313" key="7">
    <source>
        <dbReference type="EMBL" id="MTV00502.1"/>
    </source>
</evidence>
<dbReference type="Proteomes" id="UP000434916">
    <property type="component" value="Unassembled WGS sequence"/>
</dbReference>
<dbReference type="Pfam" id="PF00364">
    <property type="entry name" value="Biotin_lipoyl"/>
    <property type="match status" value="1"/>
</dbReference>
<evidence type="ECO:0000313" key="3">
    <source>
        <dbReference type="EMBL" id="GKH71220.1"/>
    </source>
</evidence>
<keyword evidence="12" id="KW-1185">Reference proteome</keyword>
<evidence type="ECO:0000313" key="6">
    <source>
        <dbReference type="EMBL" id="MTU70702.1"/>
    </source>
</evidence>
<evidence type="ECO:0000313" key="9">
    <source>
        <dbReference type="EMBL" id="RHC83285.1"/>
    </source>
</evidence>
<sequence length="110" mass="12531">MEKKEKDNEYVDFVVTARKYKTTLTAKYKNRKMWHKPFVGDVISHLPGTIVKVEVQQGQEVEAGQLLLIHQAMKMYNRVVAPVAGTIVELGVTEGDKIPKDHLMVKIQPK</sequence>